<reference evidence="3" key="1">
    <citation type="submission" date="2017-03" db="EMBL/GenBank/DDBJ databases">
        <title>Phytopthora megakarya and P. palmivora, two closely related causual agents of cacao black pod achieved similar genome size and gene model numbers by different mechanisms.</title>
        <authorList>
            <person name="Ali S."/>
            <person name="Shao J."/>
            <person name="Larry D.J."/>
            <person name="Kronmiller B."/>
            <person name="Shen D."/>
            <person name="Strem M.D."/>
            <person name="Melnick R.L."/>
            <person name="Guiltinan M.J."/>
            <person name="Tyler B.M."/>
            <person name="Meinhardt L.W."/>
            <person name="Bailey B.A."/>
        </authorList>
    </citation>
    <scope>NUCLEOTIDE SEQUENCE [LARGE SCALE GENOMIC DNA]</scope>
    <source>
        <strain evidence="3">zdho120</strain>
    </source>
</reference>
<dbReference type="OrthoDB" id="433924at2759"/>
<evidence type="ECO:0000313" key="3">
    <source>
        <dbReference type="Proteomes" id="UP000198211"/>
    </source>
</evidence>
<feature type="domain" description="Chromo" evidence="1">
    <location>
        <begin position="60"/>
        <end position="122"/>
    </location>
</feature>
<dbReference type="Gene3D" id="2.40.50.40">
    <property type="match status" value="1"/>
</dbReference>
<protein>
    <recommendedName>
        <fullName evidence="1">Chromo domain-containing protein</fullName>
    </recommendedName>
</protein>
<proteinExistence type="predicted"/>
<sequence>MRVKKKVDEFAYELELPNRSGYRFCPVVHVSPLKANSRLHFEEELSPEDSCEPGHLAGDFDVEPILDDRVPLLTSTERAVRDFLVKWVGYDTPTWEPASDLSCEGLLYDYLREKRCGRRLQMIQVADGD</sequence>
<accession>A0A225WE24</accession>
<evidence type="ECO:0000313" key="2">
    <source>
        <dbReference type="EMBL" id="OWZ15986.1"/>
    </source>
</evidence>
<dbReference type="AlphaFoldDB" id="A0A225WE24"/>
<dbReference type="EMBL" id="NBNE01001015">
    <property type="protein sequence ID" value="OWZ15986.1"/>
    <property type="molecule type" value="Genomic_DNA"/>
</dbReference>
<gene>
    <name evidence="2" type="ORF">PHMEG_00010284</name>
</gene>
<organism evidence="2 3">
    <name type="scientific">Phytophthora megakarya</name>
    <dbReference type="NCBI Taxonomy" id="4795"/>
    <lineage>
        <taxon>Eukaryota</taxon>
        <taxon>Sar</taxon>
        <taxon>Stramenopiles</taxon>
        <taxon>Oomycota</taxon>
        <taxon>Peronosporomycetes</taxon>
        <taxon>Peronosporales</taxon>
        <taxon>Peronosporaceae</taxon>
        <taxon>Phytophthora</taxon>
    </lineage>
</organism>
<dbReference type="Pfam" id="PF00385">
    <property type="entry name" value="Chromo"/>
    <property type="match status" value="1"/>
</dbReference>
<dbReference type="Proteomes" id="UP000198211">
    <property type="component" value="Unassembled WGS sequence"/>
</dbReference>
<keyword evidence="3" id="KW-1185">Reference proteome</keyword>
<comment type="caution">
    <text evidence="2">The sequence shown here is derived from an EMBL/GenBank/DDBJ whole genome shotgun (WGS) entry which is preliminary data.</text>
</comment>
<dbReference type="SUPFAM" id="SSF54160">
    <property type="entry name" value="Chromo domain-like"/>
    <property type="match status" value="1"/>
</dbReference>
<evidence type="ECO:0000259" key="1">
    <source>
        <dbReference type="PROSITE" id="PS50013"/>
    </source>
</evidence>
<dbReference type="SMART" id="SM00298">
    <property type="entry name" value="CHROMO"/>
    <property type="match status" value="1"/>
</dbReference>
<dbReference type="CDD" id="cd00024">
    <property type="entry name" value="CD_CSD"/>
    <property type="match status" value="1"/>
</dbReference>
<dbReference type="InterPro" id="IPR000953">
    <property type="entry name" value="Chromo/chromo_shadow_dom"/>
</dbReference>
<name>A0A225WE24_9STRA</name>
<dbReference type="PROSITE" id="PS50013">
    <property type="entry name" value="CHROMO_2"/>
    <property type="match status" value="1"/>
</dbReference>
<dbReference type="InterPro" id="IPR023780">
    <property type="entry name" value="Chromo_domain"/>
</dbReference>
<dbReference type="InterPro" id="IPR016197">
    <property type="entry name" value="Chromo-like_dom_sf"/>
</dbReference>